<sequence length="253" mass="28767">AGPISGNEDDSNHLLGAFPCLFPYGYRGFEVDRPRKLSYAEHVRWALCYADRRFRLDIHFVFQAFGVLQKRQVCRSTCLQIKKADYHRYEQQIRKIDASTLIQSGKEEKDGKPVSNQAVRALKQHTSAIRSRVMATDESRRGIRSLIWGMTILKSPPSLWITINPSDIHDPIAQVFAGSDINLDNFENMSGPDATTRLCRIANDPYAASRFFHFIISLLLEELFGITKATRHSDVSRRQSVFGKVEGYIGTVE</sequence>
<gene>
    <name evidence="2" type="ORF">L210DRAFT_3363751</name>
</gene>
<evidence type="ECO:0000313" key="3">
    <source>
        <dbReference type="Proteomes" id="UP001194468"/>
    </source>
</evidence>
<dbReference type="EMBL" id="WHUW01000011">
    <property type="protein sequence ID" value="KAF8441076.1"/>
    <property type="molecule type" value="Genomic_DNA"/>
</dbReference>
<evidence type="ECO:0000313" key="2">
    <source>
        <dbReference type="EMBL" id="KAF8441076.1"/>
    </source>
</evidence>
<name>A0AAD4GFB4_BOLED</name>
<feature type="non-terminal residue" evidence="2">
    <location>
        <position position="253"/>
    </location>
</feature>
<evidence type="ECO:0000259" key="1">
    <source>
        <dbReference type="Pfam" id="PF14214"/>
    </source>
</evidence>
<protein>
    <recommendedName>
        <fullName evidence="1">Helitron helicase-like domain-containing protein</fullName>
    </recommendedName>
</protein>
<proteinExistence type="predicted"/>
<organism evidence="2 3">
    <name type="scientific">Boletus edulis BED1</name>
    <dbReference type="NCBI Taxonomy" id="1328754"/>
    <lineage>
        <taxon>Eukaryota</taxon>
        <taxon>Fungi</taxon>
        <taxon>Dikarya</taxon>
        <taxon>Basidiomycota</taxon>
        <taxon>Agaricomycotina</taxon>
        <taxon>Agaricomycetes</taxon>
        <taxon>Agaricomycetidae</taxon>
        <taxon>Boletales</taxon>
        <taxon>Boletineae</taxon>
        <taxon>Boletaceae</taxon>
        <taxon>Boletoideae</taxon>
        <taxon>Boletus</taxon>
    </lineage>
</organism>
<reference evidence="2" key="1">
    <citation type="submission" date="2019-10" db="EMBL/GenBank/DDBJ databases">
        <authorList>
            <consortium name="DOE Joint Genome Institute"/>
            <person name="Kuo A."/>
            <person name="Miyauchi S."/>
            <person name="Kiss E."/>
            <person name="Drula E."/>
            <person name="Kohler A."/>
            <person name="Sanchez-Garcia M."/>
            <person name="Andreopoulos B."/>
            <person name="Barry K.W."/>
            <person name="Bonito G."/>
            <person name="Buee M."/>
            <person name="Carver A."/>
            <person name="Chen C."/>
            <person name="Cichocki N."/>
            <person name="Clum A."/>
            <person name="Culley D."/>
            <person name="Crous P.W."/>
            <person name="Fauchery L."/>
            <person name="Girlanda M."/>
            <person name="Hayes R."/>
            <person name="Keri Z."/>
            <person name="LaButti K."/>
            <person name="Lipzen A."/>
            <person name="Lombard V."/>
            <person name="Magnuson J."/>
            <person name="Maillard F."/>
            <person name="Morin E."/>
            <person name="Murat C."/>
            <person name="Nolan M."/>
            <person name="Ohm R."/>
            <person name="Pangilinan J."/>
            <person name="Pereira M."/>
            <person name="Perotto S."/>
            <person name="Peter M."/>
            <person name="Riley R."/>
            <person name="Sitrit Y."/>
            <person name="Stielow B."/>
            <person name="Szollosi G."/>
            <person name="Zifcakova L."/>
            <person name="Stursova M."/>
            <person name="Spatafora J.W."/>
            <person name="Tedersoo L."/>
            <person name="Vaario L.-M."/>
            <person name="Yamada A."/>
            <person name="Yan M."/>
            <person name="Wang P."/>
            <person name="Xu J."/>
            <person name="Bruns T."/>
            <person name="Baldrian P."/>
            <person name="Vilgalys R."/>
            <person name="Henrissat B."/>
            <person name="Grigoriev I.V."/>
            <person name="Hibbett D."/>
            <person name="Nagy L.G."/>
            <person name="Martin F.M."/>
        </authorList>
    </citation>
    <scope>NUCLEOTIDE SEQUENCE</scope>
    <source>
        <strain evidence="2">BED1</strain>
    </source>
</reference>
<comment type="caution">
    <text evidence="2">The sequence shown here is derived from an EMBL/GenBank/DDBJ whole genome shotgun (WGS) entry which is preliminary data.</text>
</comment>
<dbReference type="Proteomes" id="UP001194468">
    <property type="component" value="Unassembled WGS sequence"/>
</dbReference>
<dbReference type="InterPro" id="IPR025476">
    <property type="entry name" value="Helitron_helicase-like"/>
</dbReference>
<dbReference type="AlphaFoldDB" id="A0AAD4GFB4"/>
<reference evidence="2" key="2">
    <citation type="journal article" date="2020" name="Nat. Commun.">
        <title>Large-scale genome sequencing of mycorrhizal fungi provides insights into the early evolution of symbiotic traits.</title>
        <authorList>
            <person name="Miyauchi S."/>
            <person name="Kiss E."/>
            <person name="Kuo A."/>
            <person name="Drula E."/>
            <person name="Kohler A."/>
            <person name="Sanchez-Garcia M."/>
            <person name="Morin E."/>
            <person name="Andreopoulos B."/>
            <person name="Barry K.W."/>
            <person name="Bonito G."/>
            <person name="Buee M."/>
            <person name="Carver A."/>
            <person name="Chen C."/>
            <person name="Cichocki N."/>
            <person name="Clum A."/>
            <person name="Culley D."/>
            <person name="Crous P.W."/>
            <person name="Fauchery L."/>
            <person name="Girlanda M."/>
            <person name="Hayes R.D."/>
            <person name="Keri Z."/>
            <person name="LaButti K."/>
            <person name="Lipzen A."/>
            <person name="Lombard V."/>
            <person name="Magnuson J."/>
            <person name="Maillard F."/>
            <person name="Murat C."/>
            <person name="Nolan M."/>
            <person name="Ohm R.A."/>
            <person name="Pangilinan J."/>
            <person name="Pereira M.F."/>
            <person name="Perotto S."/>
            <person name="Peter M."/>
            <person name="Pfister S."/>
            <person name="Riley R."/>
            <person name="Sitrit Y."/>
            <person name="Stielow J.B."/>
            <person name="Szollosi G."/>
            <person name="Zifcakova L."/>
            <person name="Stursova M."/>
            <person name="Spatafora J.W."/>
            <person name="Tedersoo L."/>
            <person name="Vaario L.M."/>
            <person name="Yamada A."/>
            <person name="Yan M."/>
            <person name="Wang P."/>
            <person name="Xu J."/>
            <person name="Bruns T."/>
            <person name="Baldrian P."/>
            <person name="Vilgalys R."/>
            <person name="Dunand C."/>
            <person name="Henrissat B."/>
            <person name="Grigoriev I.V."/>
            <person name="Hibbett D."/>
            <person name="Nagy L.G."/>
            <person name="Martin F.M."/>
        </authorList>
    </citation>
    <scope>NUCLEOTIDE SEQUENCE</scope>
    <source>
        <strain evidence="2">BED1</strain>
    </source>
</reference>
<accession>A0AAD4GFB4</accession>
<keyword evidence="3" id="KW-1185">Reference proteome</keyword>
<dbReference type="Pfam" id="PF14214">
    <property type="entry name" value="Helitron_like_N"/>
    <property type="match status" value="1"/>
</dbReference>
<feature type="non-terminal residue" evidence="2">
    <location>
        <position position="1"/>
    </location>
</feature>
<feature type="domain" description="Helitron helicase-like" evidence="1">
    <location>
        <begin position="42"/>
        <end position="253"/>
    </location>
</feature>